<feature type="compositionally biased region" description="Polar residues" evidence="3">
    <location>
        <begin position="132"/>
        <end position="143"/>
    </location>
</feature>
<dbReference type="GO" id="GO:0005730">
    <property type="term" value="C:nucleolus"/>
    <property type="evidence" value="ECO:0007669"/>
    <property type="project" value="TreeGrafter"/>
</dbReference>
<evidence type="ECO:0000313" key="5">
    <source>
        <dbReference type="Proteomes" id="UP001151582"/>
    </source>
</evidence>
<dbReference type="Pfam" id="PF08243">
    <property type="entry name" value="SPT2"/>
    <property type="match status" value="1"/>
</dbReference>
<organism evidence="4 5">
    <name type="scientific">Dimargaris verticillata</name>
    <dbReference type="NCBI Taxonomy" id="2761393"/>
    <lineage>
        <taxon>Eukaryota</taxon>
        <taxon>Fungi</taxon>
        <taxon>Fungi incertae sedis</taxon>
        <taxon>Zoopagomycota</taxon>
        <taxon>Kickxellomycotina</taxon>
        <taxon>Dimargaritomycetes</taxon>
        <taxon>Dimargaritales</taxon>
        <taxon>Dimargaritaceae</taxon>
        <taxon>Dimargaris</taxon>
    </lineage>
</organism>
<evidence type="ECO:0000256" key="3">
    <source>
        <dbReference type="SAM" id="MobiDB-lite"/>
    </source>
</evidence>
<comment type="similarity">
    <text evidence="1">Belongs to the SPT2 family.</text>
</comment>
<dbReference type="Proteomes" id="UP001151582">
    <property type="component" value="Unassembled WGS sequence"/>
</dbReference>
<feature type="compositionally biased region" description="Low complexity" evidence="3">
    <location>
        <begin position="98"/>
        <end position="127"/>
    </location>
</feature>
<dbReference type="SMART" id="SM00784">
    <property type="entry name" value="SPT2"/>
    <property type="match status" value="1"/>
</dbReference>
<feature type="compositionally biased region" description="Polar residues" evidence="3">
    <location>
        <begin position="31"/>
        <end position="58"/>
    </location>
</feature>
<feature type="compositionally biased region" description="Polar residues" evidence="3">
    <location>
        <begin position="272"/>
        <end position="284"/>
    </location>
</feature>
<name>A0A9W8E7S5_9FUNG</name>
<dbReference type="InterPro" id="IPR013256">
    <property type="entry name" value="Chromatin_SPT2"/>
</dbReference>
<protein>
    <recommendedName>
        <fullName evidence="6">SPT2 chromatin protein</fullName>
    </recommendedName>
</protein>
<evidence type="ECO:0000256" key="1">
    <source>
        <dbReference type="ARBA" id="ARBA00006461"/>
    </source>
</evidence>
<dbReference type="GO" id="GO:0006360">
    <property type="term" value="P:transcription by RNA polymerase I"/>
    <property type="evidence" value="ECO:0007669"/>
    <property type="project" value="TreeGrafter"/>
</dbReference>
<feature type="compositionally biased region" description="Low complexity" evidence="3">
    <location>
        <begin position="195"/>
        <end position="225"/>
    </location>
</feature>
<dbReference type="PANTHER" id="PTHR22691">
    <property type="entry name" value="YEAST SPT2-RELATED"/>
    <property type="match status" value="1"/>
</dbReference>
<dbReference type="AlphaFoldDB" id="A0A9W8E7S5"/>
<feature type="compositionally biased region" description="Basic residues" evidence="3">
    <location>
        <begin position="541"/>
        <end position="551"/>
    </location>
</feature>
<evidence type="ECO:0000313" key="4">
    <source>
        <dbReference type="EMBL" id="KAJ1974258.1"/>
    </source>
</evidence>
<dbReference type="PANTHER" id="PTHR22691:SF8">
    <property type="entry name" value="PROTEIN SPT2 HOMOLOG"/>
    <property type="match status" value="1"/>
</dbReference>
<accession>A0A9W8E7S5</accession>
<gene>
    <name evidence="4" type="ORF">H4R34_004786</name>
</gene>
<evidence type="ECO:0000256" key="2">
    <source>
        <dbReference type="ARBA" id="ARBA00023054"/>
    </source>
</evidence>
<dbReference type="OrthoDB" id="6259853at2759"/>
<sequence length="551" mass="60676">MTDFRKLMRMASEHTAQVETEYARKQRRSPAPTSTNARQTLQGSPRPSSSLKDLQQRTARIIQEAQRELRQKPSVARTPPAVTCSPNAPGKPQRTPAKKAATVASATTRSSAGKTSTKRTAAAAPPRRSLETPRSPTDFNRQPVTKIPPTKGRAAQARMSYTDLLKQAPDRLDVRRPNMARPSSQTATDIRAKPLSKATSSALTATSKSDRASAALTSARRTNSTNPLGRKPTASRRAAPEPALDLVPLKRADRDRRTIEEVQLASRRKRQATATRETSSTISATRPAVKPHKRPRARSPSPIAESRRPRSTYAGKKVPSASLSEHSNRVPQKRPPAAANGVPGKRPAPLTSTTPKSKTSTARTRVPANVTSTSPSMSARRPSGYQYGGKRPPTGSAQTTRQVRQSAPPPRPNYPGRRSLDGVRSRYAGDDEYDSDLDDFIVDDDEDSDGQGYGGGGRTRSSVYAGDEDSDNEQHQVSSVLKDLFGYDRSKYANGADDDYDDDDMETSAHTLRLEEARSARIARQEDEREEELERQAEERRRRRRMQKQRA</sequence>
<feature type="compositionally biased region" description="Polar residues" evidence="3">
    <location>
        <begin position="395"/>
        <end position="405"/>
    </location>
</feature>
<dbReference type="GO" id="GO:0042393">
    <property type="term" value="F:histone binding"/>
    <property type="evidence" value="ECO:0007669"/>
    <property type="project" value="TreeGrafter"/>
</dbReference>
<dbReference type="GO" id="GO:0006334">
    <property type="term" value="P:nucleosome assembly"/>
    <property type="evidence" value="ECO:0007669"/>
    <property type="project" value="TreeGrafter"/>
</dbReference>
<evidence type="ECO:0008006" key="6">
    <source>
        <dbReference type="Google" id="ProtNLM"/>
    </source>
</evidence>
<feature type="compositionally biased region" description="Basic and acidic residues" evidence="3">
    <location>
        <begin position="512"/>
        <end position="540"/>
    </location>
</feature>
<keyword evidence="5" id="KW-1185">Reference proteome</keyword>
<feature type="compositionally biased region" description="Low complexity" evidence="3">
    <location>
        <begin position="347"/>
        <end position="365"/>
    </location>
</feature>
<reference evidence="4" key="1">
    <citation type="submission" date="2022-07" db="EMBL/GenBank/DDBJ databases">
        <title>Phylogenomic reconstructions and comparative analyses of Kickxellomycotina fungi.</title>
        <authorList>
            <person name="Reynolds N.K."/>
            <person name="Stajich J.E."/>
            <person name="Barry K."/>
            <person name="Grigoriev I.V."/>
            <person name="Crous P."/>
            <person name="Smith M.E."/>
        </authorList>
    </citation>
    <scope>NUCLEOTIDE SEQUENCE</scope>
    <source>
        <strain evidence="4">RSA 567</strain>
    </source>
</reference>
<feature type="compositionally biased region" description="Basic and acidic residues" evidence="3">
    <location>
        <begin position="248"/>
        <end position="260"/>
    </location>
</feature>
<feature type="compositionally biased region" description="Basic and acidic residues" evidence="3">
    <location>
        <begin position="418"/>
        <end position="429"/>
    </location>
</feature>
<proteinExistence type="inferred from homology"/>
<dbReference type="EMBL" id="JANBQB010000680">
    <property type="protein sequence ID" value="KAJ1974258.1"/>
    <property type="molecule type" value="Genomic_DNA"/>
</dbReference>
<comment type="caution">
    <text evidence="4">The sequence shown here is derived from an EMBL/GenBank/DDBJ whole genome shotgun (WGS) entry which is preliminary data.</text>
</comment>
<feature type="compositionally biased region" description="Acidic residues" evidence="3">
    <location>
        <begin position="430"/>
        <end position="449"/>
    </location>
</feature>
<keyword evidence="2" id="KW-0175">Coiled coil</keyword>
<dbReference type="GO" id="GO:0003677">
    <property type="term" value="F:DNA binding"/>
    <property type="evidence" value="ECO:0007669"/>
    <property type="project" value="TreeGrafter"/>
</dbReference>
<feature type="region of interest" description="Disordered" evidence="3">
    <location>
        <begin position="1"/>
        <end position="551"/>
    </location>
</feature>
<feature type="compositionally biased region" description="Acidic residues" evidence="3">
    <location>
        <begin position="496"/>
        <end position="506"/>
    </location>
</feature>